<evidence type="ECO:0000313" key="3">
    <source>
        <dbReference type="Proteomes" id="UP000886595"/>
    </source>
</evidence>
<dbReference type="GO" id="GO:0006633">
    <property type="term" value="P:fatty acid biosynthetic process"/>
    <property type="evidence" value="ECO:0007669"/>
    <property type="project" value="InterPro"/>
</dbReference>
<dbReference type="GO" id="GO:0016020">
    <property type="term" value="C:membrane"/>
    <property type="evidence" value="ECO:0007669"/>
    <property type="project" value="InterPro"/>
</dbReference>
<gene>
    <name evidence="2" type="ORF">Bca52824_014874</name>
</gene>
<accession>A0A8X7W1I6</accession>
<dbReference type="AlphaFoldDB" id="A0A8X7W1I6"/>
<dbReference type="Gene3D" id="3.40.47.10">
    <property type="match status" value="1"/>
</dbReference>
<name>A0A8X7W1I6_BRACI</name>
<comment type="caution">
    <text evidence="2">The sequence shown here is derived from an EMBL/GenBank/DDBJ whole genome shotgun (WGS) entry which is preliminary data.</text>
</comment>
<keyword evidence="3" id="KW-1185">Reference proteome</keyword>
<dbReference type="PANTHER" id="PTHR31561">
    <property type="entry name" value="3-KETOACYL-COA SYNTHASE"/>
    <property type="match status" value="1"/>
</dbReference>
<sequence length="176" mass="20727">MCKDSVLFSQQTRNLHLPYEIMQMIKTSRVTNPRLIASSSLQLHLTSHNLRRLRQRKPRSPAEDSRAARRKHRPCHSPRVLPYSEQLKYIISFVQKEKEEVYTLQERFEHFCIHAGGRAIIEGVEMHLKLDREEGETSRWASSSVWYELQYLEAKEMLLVRLRNDSTATLELTHGL</sequence>
<proteinExistence type="predicted"/>
<dbReference type="InterPro" id="IPR016039">
    <property type="entry name" value="Thiolase-like"/>
</dbReference>
<feature type="region of interest" description="Disordered" evidence="1">
    <location>
        <begin position="50"/>
        <end position="76"/>
    </location>
</feature>
<dbReference type="SUPFAM" id="SSF53901">
    <property type="entry name" value="Thiolase-like"/>
    <property type="match status" value="1"/>
</dbReference>
<dbReference type="EMBL" id="JAAMPC010000003">
    <property type="protein sequence ID" value="KAG2321661.1"/>
    <property type="molecule type" value="Genomic_DNA"/>
</dbReference>
<feature type="compositionally biased region" description="Basic residues" evidence="1">
    <location>
        <begin position="50"/>
        <end position="59"/>
    </location>
</feature>
<dbReference type="OrthoDB" id="1096998at2759"/>
<dbReference type="InterPro" id="IPR012392">
    <property type="entry name" value="3-ktacl-CoA_syn"/>
</dbReference>
<dbReference type="GO" id="GO:0016747">
    <property type="term" value="F:acyltransferase activity, transferring groups other than amino-acyl groups"/>
    <property type="evidence" value="ECO:0007669"/>
    <property type="project" value="InterPro"/>
</dbReference>
<dbReference type="Proteomes" id="UP000886595">
    <property type="component" value="Unassembled WGS sequence"/>
</dbReference>
<evidence type="ECO:0000313" key="2">
    <source>
        <dbReference type="EMBL" id="KAG2321661.1"/>
    </source>
</evidence>
<evidence type="ECO:0000256" key="1">
    <source>
        <dbReference type="SAM" id="MobiDB-lite"/>
    </source>
</evidence>
<reference evidence="2 3" key="1">
    <citation type="submission" date="2020-02" db="EMBL/GenBank/DDBJ databases">
        <authorList>
            <person name="Ma Q."/>
            <person name="Huang Y."/>
            <person name="Song X."/>
            <person name="Pei D."/>
        </authorList>
    </citation>
    <scope>NUCLEOTIDE SEQUENCE [LARGE SCALE GENOMIC DNA]</scope>
    <source>
        <strain evidence="2">Sxm20200214</strain>
        <tissue evidence="2">Leaf</tissue>
    </source>
</reference>
<organism evidence="2 3">
    <name type="scientific">Brassica carinata</name>
    <name type="common">Ethiopian mustard</name>
    <name type="synonym">Abyssinian cabbage</name>
    <dbReference type="NCBI Taxonomy" id="52824"/>
    <lineage>
        <taxon>Eukaryota</taxon>
        <taxon>Viridiplantae</taxon>
        <taxon>Streptophyta</taxon>
        <taxon>Embryophyta</taxon>
        <taxon>Tracheophyta</taxon>
        <taxon>Spermatophyta</taxon>
        <taxon>Magnoliopsida</taxon>
        <taxon>eudicotyledons</taxon>
        <taxon>Gunneridae</taxon>
        <taxon>Pentapetalae</taxon>
        <taxon>rosids</taxon>
        <taxon>malvids</taxon>
        <taxon>Brassicales</taxon>
        <taxon>Brassicaceae</taxon>
        <taxon>Brassiceae</taxon>
        <taxon>Brassica</taxon>
    </lineage>
</organism>
<protein>
    <submittedName>
        <fullName evidence="2">Uncharacterized protein</fullName>
    </submittedName>
</protein>